<comment type="caution">
    <text evidence="8">The sequence shown here is derived from an EMBL/GenBank/DDBJ whole genome shotgun (WGS) entry which is preliminary data.</text>
</comment>
<proteinExistence type="predicted"/>
<feature type="compositionally biased region" description="Low complexity" evidence="5">
    <location>
        <begin position="45"/>
        <end position="57"/>
    </location>
</feature>
<keyword evidence="1" id="KW-0134">Cell wall</keyword>
<feature type="compositionally biased region" description="Polar residues" evidence="5">
    <location>
        <begin position="61"/>
        <end position="76"/>
    </location>
</feature>
<keyword evidence="9" id="KW-1185">Reference proteome</keyword>
<dbReference type="Proteomes" id="UP000673375">
    <property type="component" value="Unassembled WGS sequence"/>
</dbReference>
<dbReference type="Gene3D" id="2.60.40.1080">
    <property type="match status" value="1"/>
</dbReference>
<dbReference type="InterPro" id="IPR019931">
    <property type="entry name" value="LPXTG_anchor"/>
</dbReference>
<dbReference type="Pfam" id="PF00746">
    <property type="entry name" value="Gram_pos_anchor"/>
    <property type="match status" value="1"/>
</dbReference>
<sequence>MKNTRIERLKQSKRVKKVTKVLTVSLLVCPLAIGTIKALADEAETTSQTEQTAQSEAVTMTEESTQLEMTEQTSGPIQIEDSPSMESEESPTLESYDEEPTVSGSEEATESSQTTESSDEEQNVTITVNCVDEAGNLLKSYTETAKAGENTEIYGDYALEIDGFSYLILGEDGEYYGSTWAQTVIAEEGKVITFVYRNSVYVGLHTIPTLEIGETWQCEYWVSPENAPNKTVRFESSNPEVATVDANGLVTAISQGSFTIYATPEANGTQGYYYSHVVEKEADTTKLRQMLNKASDKLQVGGYTTDSIKVLNSAMDIAEEIYFDPYSTQVEVDKATTDLEDAIAKLVIDDDIAKKIKEADEKIYQLNNRKNGLQNNSSMSDEDQEAMQTSSSNAIENLSLYKWAIADTTWEKVQAAITAYEAEIVRLETLYTPVILGVAGDLDRTYAQEILAQYRALVKTEYTRQSWYKMQIALGMGQDAQGTVGYITFLCDFPDDYVLPTIPEDLQLGLDSHVEHLVEAMALLIKVDNPIPPTEEVLITTNLTQTISKAEKLSSADYTADSWAKFITALNNAKDILSRAEEQNSLTRNTPVTQADIDQALSDLETAIANLAKKDGSGSNQGGNNSSNDTGNSSNDPNTSSNGATNNTNNQTNNNQNSTTTTTKPAGDNTSKDGLPQTGEQSTTNAVIAGLSLTMLSILAWLKRKKV</sequence>
<evidence type="ECO:0000256" key="1">
    <source>
        <dbReference type="ARBA" id="ARBA00022512"/>
    </source>
</evidence>
<dbReference type="EMBL" id="JAEDXU010000003">
    <property type="protein sequence ID" value="MBP1046161.1"/>
    <property type="molecule type" value="Genomic_DNA"/>
</dbReference>
<dbReference type="Gene3D" id="1.20.1270.90">
    <property type="entry name" value="AF1782-like"/>
    <property type="match status" value="2"/>
</dbReference>
<dbReference type="Pfam" id="PF02368">
    <property type="entry name" value="Big_2"/>
    <property type="match status" value="1"/>
</dbReference>
<feature type="compositionally biased region" description="Acidic residues" evidence="5">
    <location>
        <begin position="86"/>
        <end position="100"/>
    </location>
</feature>
<dbReference type="PROSITE" id="PS50847">
    <property type="entry name" value="GRAM_POS_ANCHORING"/>
    <property type="match status" value="1"/>
</dbReference>
<keyword evidence="4" id="KW-0572">Peptidoglycan-anchor</keyword>
<feature type="compositionally biased region" description="Low complexity" evidence="5">
    <location>
        <begin position="622"/>
        <end position="663"/>
    </location>
</feature>
<evidence type="ECO:0000256" key="2">
    <source>
        <dbReference type="ARBA" id="ARBA00022525"/>
    </source>
</evidence>
<dbReference type="SUPFAM" id="SSF49373">
    <property type="entry name" value="Invasin/intimin cell-adhesion fragments"/>
    <property type="match status" value="1"/>
</dbReference>
<evidence type="ECO:0000256" key="6">
    <source>
        <dbReference type="SAM" id="SignalP"/>
    </source>
</evidence>
<evidence type="ECO:0000256" key="3">
    <source>
        <dbReference type="ARBA" id="ARBA00022729"/>
    </source>
</evidence>
<feature type="chain" id="PRO_5045992508" evidence="6">
    <location>
        <begin position="41"/>
        <end position="707"/>
    </location>
</feature>
<feature type="region of interest" description="Disordered" evidence="5">
    <location>
        <begin position="45"/>
        <end position="124"/>
    </location>
</feature>
<evidence type="ECO:0000256" key="4">
    <source>
        <dbReference type="ARBA" id="ARBA00023088"/>
    </source>
</evidence>
<gene>
    <name evidence="8" type="ORF">I6N96_07685</name>
</gene>
<accession>A0ABS4CHX6</accession>
<name>A0ABS4CHX6_9ENTE</name>
<evidence type="ECO:0000256" key="5">
    <source>
        <dbReference type="SAM" id="MobiDB-lite"/>
    </source>
</evidence>
<evidence type="ECO:0000313" key="8">
    <source>
        <dbReference type="EMBL" id="MBP1046161.1"/>
    </source>
</evidence>
<dbReference type="NCBIfam" id="TIGR01167">
    <property type="entry name" value="LPXTG_anchor"/>
    <property type="match status" value="1"/>
</dbReference>
<keyword evidence="2" id="KW-0964">Secreted</keyword>
<keyword evidence="3 6" id="KW-0732">Signal</keyword>
<protein>
    <submittedName>
        <fullName evidence="8">Ig-like domain-containing protein</fullName>
    </submittedName>
</protein>
<evidence type="ECO:0000259" key="7">
    <source>
        <dbReference type="PROSITE" id="PS50847"/>
    </source>
</evidence>
<dbReference type="InterPro" id="IPR003343">
    <property type="entry name" value="Big_2"/>
</dbReference>
<dbReference type="SMART" id="SM00635">
    <property type="entry name" value="BID_2"/>
    <property type="match status" value="1"/>
</dbReference>
<evidence type="ECO:0000313" key="9">
    <source>
        <dbReference type="Proteomes" id="UP000673375"/>
    </source>
</evidence>
<dbReference type="RefSeq" id="WP_209556981.1">
    <property type="nucleotide sequence ID" value="NZ_JAEDXU010000003.1"/>
</dbReference>
<feature type="signal peptide" evidence="6">
    <location>
        <begin position="1"/>
        <end position="40"/>
    </location>
</feature>
<feature type="region of interest" description="Disordered" evidence="5">
    <location>
        <begin position="613"/>
        <end position="680"/>
    </location>
</feature>
<dbReference type="InterPro" id="IPR008964">
    <property type="entry name" value="Invasin/intimin_cell_adhesion"/>
</dbReference>
<dbReference type="Pfam" id="PF07554">
    <property type="entry name" value="FIVAR"/>
    <property type="match status" value="2"/>
</dbReference>
<reference evidence="8 9" key="1">
    <citation type="submission" date="2020-12" db="EMBL/GenBank/DDBJ databases">
        <title>Vagococcus allomyrinae sp. nov. and Enterococcus lavae sp. nov., isolated from the larvae of Allomyrina dichotoma.</title>
        <authorList>
            <person name="Lee S.D."/>
        </authorList>
    </citation>
    <scope>NUCLEOTIDE SEQUENCE [LARGE SCALE GENOMIC DNA]</scope>
    <source>
        <strain evidence="8 9">BWM-S5</strain>
    </source>
</reference>
<feature type="domain" description="Gram-positive cocci surface proteins LPxTG" evidence="7">
    <location>
        <begin position="675"/>
        <end position="707"/>
    </location>
</feature>
<organism evidence="8 9">
    <name type="scientific">Enterococcus larvae</name>
    <dbReference type="NCBI Taxonomy" id="2794352"/>
    <lineage>
        <taxon>Bacteria</taxon>
        <taxon>Bacillati</taxon>
        <taxon>Bacillota</taxon>
        <taxon>Bacilli</taxon>
        <taxon>Lactobacillales</taxon>
        <taxon>Enterococcaceae</taxon>
        <taxon>Enterococcus</taxon>
    </lineage>
</organism>
<feature type="compositionally biased region" description="Low complexity" evidence="5">
    <location>
        <begin position="103"/>
        <end position="116"/>
    </location>
</feature>